<accession>A0A0F9ANX2</accession>
<dbReference type="EMBL" id="LAZR01053703">
    <property type="protein sequence ID" value="KKK80179.1"/>
    <property type="molecule type" value="Genomic_DNA"/>
</dbReference>
<dbReference type="GO" id="GO:0032259">
    <property type="term" value="P:methylation"/>
    <property type="evidence" value="ECO:0007669"/>
    <property type="project" value="UniProtKB-KW"/>
</dbReference>
<dbReference type="PRINTS" id="PR00508">
    <property type="entry name" value="S21N4MTFRASE"/>
</dbReference>
<dbReference type="GO" id="GO:0003677">
    <property type="term" value="F:DNA binding"/>
    <property type="evidence" value="ECO:0007669"/>
    <property type="project" value="InterPro"/>
</dbReference>
<keyword evidence="2" id="KW-0808">Transferase</keyword>
<protein>
    <recommendedName>
        <fullName evidence="4">DNA methylase N-4/N-6 domain-containing protein</fullName>
    </recommendedName>
</protein>
<dbReference type="Gene3D" id="3.40.50.150">
    <property type="entry name" value="Vaccinia Virus protein VP39"/>
    <property type="match status" value="1"/>
</dbReference>
<evidence type="ECO:0000256" key="1">
    <source>
        <dbReference type="ARBA" id="ARBA00022603"/>
    </source>
</evidence>
<feature type="domain" description="DNA methylase N-4/N-6" evidence="4">
    <location>
        <begin position="162"/>
        <end position="196"/>
    </location>
</feature>
<evidence type="ECO:0000256" key="2">
    <source>
        <dbReference type="ARBA" id="ARBA00022679"/>
    </source>
</evidence>
<feature type="non-terminal residue" evidence="5">
    <location>
        <position position="1"/>
    </location>
</feature>
<dbReference type="InterPro" id="IPR001091">
    <property type="entry name" value="RM_Methyltransferase"/>
</dbReference>
<dbReference type="InterPro" id="IPR029063">
    <property type="entry name" value="SAM-dependent_MTases_sf"/>
</dbReference>
<name>A0A0F9ANX2_9ZZZZ</name>
<feature type="compositionally biased region" description="Basic and acidic residues" evidence="3">
    <location>
        <begin position="21"/>
        <end position="31"/>
    </location>
</feature>
<evidence type="ECO:0000256" key="3">
    <source>
        <dbReference type="SAM" id="MobiDB-lite"/>
    </source>
</evidence>
<evidence type="ECO:0000313" key="5">
    <source>
        <dbReference type="EMBL" id="KKK80179.1"/>
    </source>
</evidence>
<evidence type="ECO:0000259" key="4">
    <source>
        <dbReference type="Pfam" id="PF01555"/>
    </source>
</evidence>
<keyword evidence="1" id="KW-0489">Methyltransferase</keyword>
<sequence>SLDRIRQEGVGKWQTGGPKQSSEDYPHKETGGNENRQWKISAGLAEKDKAGTLSGRTPRSVLDVPTKSYSGAHYATFPPNLIAPLIRATCPRWACPVCGQGWSPVVEKEYWKPRGNSIIGGSKGMDESNSWTGWPVLNTNTSIKGYRPTCEHPHTIEEAVPGNVLDPFFGSGTVGEVCNELQRSWVGLDISMEYLTKQARYRTKYGDQITKIDDLPMFKNLEE</sequence>
<gene>
    <name evidence="5" type="ORF">LCGC14_2826070</name>
</gene>
<dbReference type="GO" id="GO:0008170">
    <property type="term" value="F:N-methyltransferase activity"/>
    <property type="evidence" value="ECO:0007669"/>
    <property type="project" value="InterPro"/>
</dbReference>
<feature type="region of interest" description="Disordered" evidence="3">
    <location>
        <begin position="1"/>
        <end position="60"/>
    </location>
</feature>
<reference evidence="5" key="1">
    <citation type="journal article" date="2015" name="Nature">
        <title>Complex archaea that bridge the gap between prokaryotes and eukaryotes.</title>
        <authorList>
            <person name="Spang A."/>
            <person name="Saw J.H."/>
            <person name="Jorgensen S.L."/>
            <person name="Zaremba-Niedzwiedzka K."/>
            <person name="Martijn J."/>
            <person name="Lind A.E."/>
            <person name="van Eijk R."/>
            <person name="Schleper C."/>
            <person name="Guy L."/>
            <person name="Ettema T.J."/>
        </authorList>
    </citation>
    <scope>NUCLEOTIDE SEQUENCE</scope>
</reference>
<comment type="caution">
    <text evidence="5">The sequence shown here is derived from an EMBL/GenBank/DDBJ whole genome shotgun (WGS) entry which is preliminary data.</text>
</comment>
<organism evidence="5">
    <name type="scientific">marine sediment metagenome</name>
    <dbReference type="NCBI Taxonomy" id="412755"/>
    <lineage>
        <taxon>unclassified sequences</taxon>
        <taxon>metagenomes</taxon>
        <taxon>ecological metagenomes</taxon>
    </lineage>
</organism>
<dbReference type="Pfam" id="PF01555">
    <property type="entry name" value="N6_N4_Mtase"/>
    <property type="match status" value="1"/>
</dbReference>
<dbReference type="InterPro" id="IPR002941">
    <property type="entry name" value="DNA_methylase_N4/N6"/>
</dbReference>
<proteinExistence type="predicted"/>
<dbReference type="SUPFAM" id="SSF53335">
    <property type="entry name" value="S-adenosyl-L-methionine-dependent methyltransferases"/>
    <property type="match status" value="1"/>
</dbReference>
<dbReference type="AlphaFoldDB" id="A0A0F9ANX2"/>